<accession>A0ABW1SWX5</accession>
<dbReference type="Gene3D" id="3.40.50.300">
    <property type="entry name" value="P-loop containing nucleotide triphosphate hydrolases"/>
    <property type="match status" value="2"/>
</dbReference>
<evidence type="ECO:0000256" key="3">
    <source>
        <dbReference type="ARBA" id="ARBA00022801"/>
    </source>
</evidence>
<evidence type="ECO:0000256" key="4">
    <source>
        <dbReference type="ARBA" id="ARBA00022806"/>
    </source>
</evidence>
<evidence type="ECO:0000256" key="12">
    <source>
        <dbReference type="SAM" id="MobiDB-lite"/>
    </source>
</evidence>
<reference evidence="16" key="1">
    <citation type="journal article" date="2019" name="Int. J. Syst. Evol. Microbiol.">
        <title>The Global Catalogue of Microorganisms (GCM) 10K type strain sequencing project: providing services to taxonomists for standard genome sequencing and annotation.</title>
        <authorList>
            <consortium name="The Broad Institute Genomics Platform"/>
            <consortium name="The Broad Institute Genome Sequencing Center for Infectious Disease"/>
            <person name="Wu L."/>
            <person name="Ma J."/>
        </authorList>
    </citation>
    <scope>NUCLEOTIDE SEQUENCE [LARGE SCALE GENOMIC DNA]</scope>
    <source>
        <strain evidence="16">CGMCC 4.7317</strain>
    </source>
</reference>
<dbReference type="Pfam" id="PF21196">
    <property type="entry name" value="PcrA_UvrD_tudor"/>
    <property type="match status" value="1"/>
</dbReference>
<keyword evidence="7" id="KW-0413">Isomerase</keyword>
<keyword evidence="6 11" id="KW-0238">DNA-binding</keyword>
<keyword evidence="3 10" id="KW-0378">Hydrolase</keyword>
<dbReference type="CDD" id="cd18807">
    <property type="entry name" value="SF1_C_UvrD"/>
    <property type="match status" value="1"/>
</dbReference>
<feature type="region of interest" description="Disordered" evidence="12">
    <location>
        <begin position="1"/>
        <end position="22"/>
    </location>
</feature>
<dbReference type="InterPro" id="IPR014016">
    <property type="entry name" value="UvrD-like_ATP-bd"/>
</dbReference>
<dbReference type="InterPro" id="IPR000212">
    <property type="entry name" value="DNA_helicase_UvrD/REP"/>
</dbReference>
<evidence type="ECO:0000256" key="8">
    <source>
        <dbReference type="ARBA" id="ARBA00034617"/>
    </source>
</evidence>
<dbReference type="PROSITE" id="PS51217">
    <property type="entry name" value="UVRD_HELICASE_CTER"/>
    <property type="match status" value="1"/>
</dbReference>
<keyword evidence="4 10" id="KW-0347">Helicase</keyword>
<comment type="catalytic activity">
    <reaction evidence="9 11">
        <text>ATP + H2O = ADP + phosphate + H(+)</text>
        <dbReference type="Rhea" id="RHEA:13065"/>
        <dbReference type="ChEBI" id="CHEBI:15377"/>
        <dbReference type="ChEBI" id="CHEBI:15378"/>
        <dbReference type="ChEBI" id="CHEBI:30616"/>
        <dbReference type="ChEBI" id="CHEBI:43474"/>
        <dbReference type="ChEBI" id="CHEBI:456216"/>
        <dbReference type="EC" id="5.6.2.4"/>
    </reaction>
</comment>
<dbReference type="EC" id="5.6.2.4" evidence="11"/>
<dbReference type="GO" id="GO:0003678">
    <property type="term" value="F:DNA helicase activity"/>
    <property type="evidence" value="ECO:0007669"/>
    <property type="project" value="UniProtKB-EC"/>
</dbReference>
<evidence type="ECO:0000256" key="9">
    <source>
        <dbReference type="ARBA" id="ARBA00048988"/>
    </source>
</evidence>
<dbReference type="InterPro" id="IPR014017">
    <property type="entry name" value="DNA_helicase_UvrD-like_C"/>
</dbReference>
<dbReference type="RefSeq" id="WP_386763810.1">
    <property type="nucleotide sequence ID" value="NZ_JBHSTI010000002.1"/>
</dbReference>
<evidence type="ECO:0000256" key="7">
    <source>
        <dbReference type="ARBA" id="ARBA00023235"/>
    </source>
</evidence>
<dbReference type="CDD" id="cd17932">
    <property type="entry name" value="DEXQc_UvrD"/>
    <property type="match status" value="1"/>
</dbReference>
<evidence type="ECO:0000256" key="10">
    <source>
        <dbReference type="PROSITE-ProRule" id="PRU00560"/>
    </source>
</evidence>
<evidence type="ECO:0000256" key="6">
    <source>
        <dbReference type="ARBA" id="ARBA00023125"/>
    </source>
</evidence>
<sequence>MTSLFDDLGLPTPEPEPAAPAARPGVLDLVSDLNPQQRSAVEHRGGPLLIVAGAGSGKTRVLTRRIAHLLATGDAKPGEILAITFTNKAAGEMRERVVDLVGNRARVMWVSTFHSACVRILRKEAPRLGMTSSFSIYDSADSQRLMTLVCRDLDLDPKRYPPRGFSNQVSNLKNELIDHETFAGQATNHQEKTLAEAYGEYQRRLRRANAFDFDDLISSTVAVLQLFPDVAEHYHRRFRHVLVDEYQDTNHAQYVLVNELVGKGDDGVPPGQLCVVGDADQSIYAFRGATIRNIEEFERDYPDATTVLLEQNYRSTQNILTAANAVITRNTARRPKRLWTDAGSGAQIIGYVADNEHDEASFVATEIDRLSDEEGVPARDVAVFYRTNAQSRSLEEVFIRVGLPYKVVGGVRFYERKEIRDAVAYLRALANPADDISLRRILNVPKRGIGDRAEAVVELLAQRERTTFGEALARASEAPMIATRSLTQIQSFVQLMSDLRTLVEAGSGPATVLAAVLEQTGYLAELQRSTDPQDETRVENLAELESVAREFETENPEGTLTEFLERVSLVADSDDIPDAEEHGGVVTLMTLHTAKGLEFPVVFLTGMEDGVFPHMRSLGDTRELEEERRLAYVGITRARQRLYVSRAIVRSAWGAPSFNPPSRFLDEVPSELLDWRREDPVSTGGGFNAQRASSGGFGSAPSLVAAATRPGARSPGNREVVSLSAGDRVTHDKFGLGTVVSTSGMGEKSEATIDFGAEGTKRLLLRYAPVEKL</sequence>
<dbReference type="NCBIfam" id="TIGR01073">
    <property type="entry name" value="pcrA"/>
    <property type="match status" value="1"/>
</dbReference>
<comment type="similarity">
    <text evidence="1 11">Belongs to the helicase family. UvrD subfamily.</text>
</comment>
<dbReference type="InterPro" id="IPR013986">
    <property type="entry name" value="DExx_box_DNA_helicase_dom_sf"/>
</dbReference>
<keyword evidence="2 10" id="KW-0547">Nucleotide-binding</keyword>
<evidence type="ECO:0000313" key="15">
    <source>
        <dbReference type="EMBL" id="MFC6236776.1"/>
    </source>
</evidence>
<evidence type="ECO:0000256" key="11">
    <source>
        <dbReference type="RuleBase" id="RU364053"/>
    </source>
</evidence>
<organism evidence="15 16">
    <name type="scientific">Longivirga aurantiaca</name>
    <dbReference type="NCBI Taxonomy" id="1837743"/>
    <lineage>
        <taxon>Bacteria</taxon>
        <taxon>Bacillati</taxon>
        <taxon>Actinomycetota</taxon>
        <taxon>Actinomycetes</taxon>
        <taxon>Sporichthyales</taxon>
        <taxon>Sporichthyaceae</taxon>
        <taxon>Longivirga</taxon>
    </lineage>
</organism>
<comment type="caution">
    <text evidence="15">The sequence shown here is derived from an EMBL/GenBank/DDBJ whole genome shotgun (WGS) entry which is preliminary data.</text>
</comment>
<evidence type="ECO:0000259" key="13">
    <source>
        <dbReference type="PROSITE" id="PS51198"/>
    </source>
</evidence>
<keyword evidence="5 10" id="KW-0067">ATP-binding</keyword>
<dbReference type="Pfam" id="PF00580">
    <property type="entry name" value="UvrD-helicase"/>
    <property type="match status" value="1"/>
</dbReference>
<dbReference type="PROSITE" id="PS51198">
    <property type="entry name" value="UVRD_HELICASE_ATP_BIND"/>
    <property type="match status" value="1"/>
</dbReference>
<dbReference type="Proteomes" id="UP001596138">
    <property type="component" value="Unassembled WGS sequence"/>
</dbReference>
<dbReference type="Gene3D" id="1.10.486.10">
    <property type="entry name" value="PCRA, domain 4"/>
    <property type="match status" value="1"/>
</dbReference>
<name>A0ABW1SWX5_9ACTN</name>
<dbReference type="Pfam" id="PF13361">
    <property type="entry name" value="UvrD_C"/>
    <property type="match status" value="1"/>
</dbReference>
<dbReference type="GO" id="GO:0016787">
    <property type="term" value="F:hydrolase activity"/>
    <property type="evidence" value="ECO:0007669"/>
    <property type="project" value="UniProtKB-KW"/>
</dbReference>
<dbReference type="PANTHER" id="PTHR11070">
    <property type="entry name" value="UVRD / RECB / PCRA DNA HELICASE FAMILY MEMBER"/>
    <property type="match status" value="1"/>
</dbReference>
<evidence type="ECO:0000256" key="1">
    <source>
        <dbReference type="ARBA" id="ARBA00009922"/>
    </source>
</evidence>
<feature type="domain" description="UvrD-like helicase C-terminal" evidence="14">
    <location>
        <begin position="317"/>
        <end position="596"/>
    </location>
</feature>
<dbReference type="PANTHER" id="PTHR11070:SF2">
    <property type="entry name" value="ATP-DEPENDENT DNA HELICASE SRS2"/>
    <property type="match status" value="1"/>
</dbReference>
<evidence type="ECO:0000313" key="16">
    <source>
        <dbReference type="Proteomes" id="UP001596138"/>
    </source>
</evidence>
<evidence type="ECO:0000256" key="2">
    <source>
        <dbReference type="ARBA" id="ARBA00022741"/>
    </source>
</evidence>
<dbReference type="SUPFAM" id="SSF52540">
    <property type="entry name" value="P-loop containing nucleoside triphosphate hydrolases"/>
    <property type="match status" value="1"/>
</dbReference>
<feature type="domain" description="UvrD-like helicase ATP-binding" evidence="13">
    <location>
        <begin position="31"/>
        <end position="316"/>
    </location>
</feature>
<evidence type="ECO:0000256" key="5">
    <source>
        <dbReference type="ARBA" id="ARBA00022840"/>
    </source>
</evidence>
<feature type="binding site" evidence="10">
    <location>
        <begin position="52"/>
        <end position="59"/>
    </location>
    <ligand>
        <name>ATP</name>
        <dbReference type="ChEBI" id="CHEBI:30616"/>
    </ligand>
</feature>
<protein>
    <recommendedName>
        <fullName evidence="11">ATP-dependent DNA helicase</fullName>
        <ecNumber evidence="11">5.6.2.4</ecNumber>
    </recommendedName>
</protein>
<dbReference type="InterPro" id="IPR005751">
    <property type="entry name" value="ATP-dep_DNA_helicase_PcrA"/>
</dbReference>
<proteinExistence type="inferred from homology"/>
<dbReference type="Gene3D" id="1.10.10.160">
    <property type="match status" value="1"/>
</dbReference>
<gene>
    <name evidence="15" type="primary">pcrA</name>
    <name evidence="15" type="ORF">ACFQGU_02725</name>
</gene>
<evidence type="ECO:0000259" key="14">
    <source>
        <dbReference type="PROSITE" id="PS51217"/>
    </source>
</evidence>
<keyword evidence="16" id="KW-1185">Reference proteome</keyword>
<dbReference type="EMBL" id="JBHSTI010000002">
    <property type="protein sequence ID" value="MFC6236776.1"/>
    <property type="molecule type" value="Genomic_DNA"/>
</dbReference>
<dbReference type="InterPro" id="IPR027417">
    <property type="entry name" value="P-loop_NTPase"/>
</dbReference>
<comment type="catalytic activity">
    <reaction evidence="8">
        <text>Couples ATP hydrolysis with the unwinding of duplex DNA by translocating in the 3'-5' direction.</text>
        <dbReference type="EC" id="5.6.2.4"/>
    </reaction>
</comment>